<comment type="caution">
    <text evidence="4">The sequence shown here is derived from an EMBL/GenBank/DDBJ whole genome shotgun (WGS) entry which is preliminary data.</text>
</comment>
<dbReference type="EMBL" id="VLTN01000058">
    <property type="protein sequence ID" value="KAA0148014.1"/>
    <property type="molecule type" value="Genomic_DNA"/>
</dbReference>
<dbReference type="AlphaFoldDB" id="A0A5A8C5L9"/>
<sequence length="808" mass="85044">MRSTMRHLLAAAAVVGTLGVGELARRGWLSRGILHLTRFNWTDALRSIGIAMLGSRHLRNVAIIAAALTFVAHKAAAVLPPALRPRGYLAPFAGFVTLFWAIFYEMNLTERPRLVFSRTPWSQSVLERLHIRRFRPVPWGVSTHVQTVVCNLINRLNESMSPSPKYQRETIPAFDGNVVCLDWATDLALKHAPPDAPIVYIEHGLAGSPEDNYCRNLVAHCVERGWRAVVHFRWRLDYAEWRDVHASVQHIAARYPDAPIVATAFSAGAHVLLSYLQALGSDTPLVGSCVVSPALDLVKMISWMETPHSATNPAYANAMESMMLSSVERHVEHDRNLDRSAVHKFESALATSRRVRCHWLYDRFLTLLPTFSGDPRRSKQEADALASARTEARETARCRQHRGTPLFATPRGREARSLFGGTPTFASLARHGAEQSGALAPLPGRRGDTASPRSGFVAGGAPGAGAKLAAGGGRGGSGAAALQAASSAHMGPSASASGQASASRLRRAGDSLVAPRPGLASGSAQRDVDVLTPVSSTSPDSHMSDAPAPAPRPGPALLGKATLPPGTAAPSGVLAAAHGRAVSSPMQPSPLASSRPTVAVAAATASAAVAAGGDGGCAGRGETGTGNDDDEGDDGGAEGAASSDDIDAVAPRSAAGSVSGHESTSVTGRVSALLGKYALAPEPLPLAMCSPFGHNTADHYSRTAGNNLDRVGVPCLVFLADDDQLMPPSFGETLRQAALANPNIVYAHTHRGGHCAWHEGLVPTGASYAEQFAVSFLAAVLAAESHTAFILDVIQRANKLPRVRSSHV</sequence>
<evidence type="ECO:0000256" key="2">
    <source>
        <dbReference type="SAM" id="MobiDB-lite"/>
    </source>
</evidence>
<dbReference type="Gene3D" id="3.40.50.1820">
    <property type="entry name" value="alpha/beta hydrolase"/>
    <property type="match status" value="1"/>
</dbReference>
<dbReference type="Proteomes" id="UP000323011">
    <property type="component" value="Unassembled WGS sequence"/>
</dbReference>
<protein>
    <recommendedName>
        <fullName evidence="6">AB hydrolase-1 domain-containing protein</fullName>
    </recommendedName>
</protein>
<feature type="transmembrane region" description="Helical" evidence="3">
    <location>
        <begin position="61"/>
        <end position="80"/>
    </location>
</feature>
<organism evidence="4 5">
    <name type="scientific">Cafeteria roenbergensis</name>
    <name type="common">Marine flagellate</name>
    <dbReference type="NCBI Taxonomy" id="33653"/>
    <lineage>
        <taxon>Eukaryota</taxon>
        <taxon>Sar</taxon>
        <taxon>Stramenopiles</taxon>
        <taxon>Bigyra</taxon>
        <taxon>Opalozoa</taxon>
        <taxon>Bicosoecida</taxon>
        <taxon>Cafeteriaceae</taxon>
        <taxon>Cafeteria</taxon>
    </lineage>
</organism>
<feature type="region of interest" description="Disordered" evidence="2">
    <location>
        <begin position="432"/>
        <end position="458"/>
    </location>
</feature>
<accession>A0A5A8C5L9</accession>
<reference evidence="4 5" key="1">
    <citation type="submission" date="2019-07" db="EMBL/GenBank/DDBJ databases">
        <title>Genomes of Cafeteria roenbergensis.</title>
        <authorList>
            <person name="Fischer M.G."/>
            <person name="Hackl T."/>
            <person name="Roman M."/>
        </authorList>
    </citation>
    <scope>NUCLEOTIDE SEQUENCE [LARGE SCALE GENOMIC DNA]</scope>
    <source>
        <strain evidence="4 5">BVI</strain>
    </source>
</reference>
<dbReference type="InterPro" id="IPR050960">
    <property type="entry name" value="AB_hydrolase_4_sf"/>
</dbReference>
<dbReference type="GO" id="GO:0034338">
    <property type="term" value="F:short-chain carboxylesterase activity"/>
    <property type="evidence" value="ECO:0007669"/>
    <property type="project" value="TreeGrafter"/>
</dbReference>
<feature type="region of interest" description="Disordered" evidence="2">
    <location>
        <begin position="512"/>
        <end position="571"/>
    </location>
</feature>
<dbReference type="PANTHER" id="PTHR10794">
    <property type="entry name" value="ABHYDROLASE DOMAIN-CONTAINING PROTEIN"/>
    <property type="match status" value="1"/>
</dbReference>
<name>A0A5A8C5L9_CAFRO</name>
<keyword evidence="3" id="KW-0812">Transmembrane</keyword>
<keyword evidence="3" id="KW-0472">Membrane</keyword>
<dbReference type="InterPro" id="IPR029058">
    <property type="entry name" value="AB_hydrolase_fold"/>
</dbReference>
<evidence type="ECO:0000313" key="5">
    <source>
        <dbReference type="Proteomes" id="UP000323011"/>
    </source>
</evidence>
<evidence type="ECO:0000256" key="1">
    <source>
        <dbReference type="ARBA" id="ARBA00010884"/>
    </source>
</evidence>
<dbReference type="SUPFAM" id="SSF53474">
    <property type="entry name" value="alpha/beta-Hydrolases"/>
    <property type="match status" value="1"/>
</dbReference>
<evidence type="ECO:0000256" key="3">
    <source>
        <dbReference type="SAM" id="Phobius"/>
    </source>
</evidence>
<feature type="compositionally biased region" description="Acidic residues" evidence="2">
    <location>
        <begin position="627"/>
        <end position="636"/>
    </location>
</feature>
<feature type="transmembrane region" description="Helical" evidence="3">
    <location>
        <begin position="87"/>
        <end position="104"/>
    </location>
</feature>
<dbReference type="PANTHER" id="PTHR10794:SF63">
    <property type="entry name" value="ALPHA_BETA HYDROLASE 1, ISOFORM A"/>
    <property type="match status" value="1"/>
</dbReference>
<feature type="region of interest" description="Disordered" evidence="2">
    <location>
        <begin position="375"/>
        <end position="419"/>
    </location>
</feature>
<proteinExistence type="inferred from homology"/>
<gene>
    <name evidence="4" type="ORF">FNF29_06958</name>
</gene>
<feature type="compositionally biased region" description="Gly residues" evidence="2">
    <location>
        <begin position="612"/>
        <end position="624"/>
    </location>
</feature>
<evidence type="ECO:0008006" key="6">
    <source>
        <dbReference type="Google" id="ProtNLM"/>
    </source>
</evidence>
<dbReference type="GO" id="GO:0047372">
    <property type="term" value="F:monoacylglycerol lipase activity"/>
    <property type="evidence" value="ECO:0007669"/>
    <property type="project" value="TreeGrafter"/>
</dbReference>
<comment type="similarity">
    <text evidence="1">Belongs to the AB hydrolase superfamily. AB hydrolase 4 family.</text>
</comment>
<keyword evidence="3" id="KW-1133">Transmembrane helix</keyword>
<keyword evidence="5" id="KW-1185">Reference proteome</keyword>
<evidence type="ECO:0000313" key="4">
    <source>
        <dbReference type="EMBL" id="KAA0148014.1"/>
    </source>
</evidence>
<feature type="region of interest" description="Disordered" evidence="2">
    <location>
        <begin position="611"/>
        <end position="665"/>
    </location>
</feature>